<feature type="chain" id="PRO_5008381553" description="YD repeat protein" evidence="3">
    <location>
        <begin position="31"/>
        <end position="1250"/>
    </location>
</feature>
<evidence type="ECO:0000259" key="4">
    <source>
        <dbReference type="Pfam" id="PF20148"/>
    </source>
</evidence>
<dbReference type="InterPro" id="IPR045351">
    <property type="entry name" value="DUF6531"/>
</dbReference>
<dbReference type="EMBL" id="FLQX01000098">
    <property type="protein sequence ID" value="SBT05590.1"/>
    <property type="molecule type" value="Genomic_DNA"/>
</dbReference>
<name>A0A1A8XKC8_9PROT</name>
<dbReference type="AlphaFoldDB" id="A0A1A8XKC8"/>
<dbReference type="InterPro" id="IPR050708">
    <property type="entry name" value="T6SS_VgrG/RHS"/>
</dbReference>
<evidence type="ECO:0000256" key="1">
    <source>
        <dbReference type="ARBA" id="ARBA00022737"/>
    </source>
</evidence>
<dbReference type="PANTHER" id="PTHR32305">
    <property type="match status" value="1"/>
</dbReference>
<evidence type="ECO:0008006" key="8">
    <source>
        <dbReference type="Google" id="ProtNLM"/>
    </source>
</evidence>
<dbReference type="PANTHER" id="PTHR32305:SF15">
    <property type="entry name" value="PROTEIN RHSA-RELATED"/>
    <property type="match status" value="1"/>
</dbReference>
<dbReference type="Pfam" id="PF20148">
    <property type="entry name" value="DUF6531"/>
    <property type="match status" value="1"/>
</dbReference>
<dbReference type="InterPro" id="IPR006530">
    <property type="entry name" value="YD"/>
</dbReference>
<keyword evidence="1" id="KW-0677">Repeat</keyword>
<evidence type="ECO:0000313" key="6">
    <source>
        <dbReference type="EMBL" id="SBT05590.1"/>
    </source>
</evidence>
<dbReference type="RefSeq" id="WP_186406657.1">
    <property type="nucleotide sequence ID" value="NZ_FLQX01000098.1"/>
</dbReference>
<evidence type="ECO:0000256" key="2">
    <source>
        <dbReference type="SAM" id="MobiDB-lite"/>
    </source>
</evidence>
<sequence length="1250" mass="136674">MTRLSLDPSLTALRLLSTLCATLFSSVAWSASCSYTNFTIGSEFVAKAGPVNGQYLYSVMSLRCSSSGQVIDAGGGEIEVGWYEPANLESALKKTFGSAFAESRVFSSHCKFHLLLVNRRYPSSQSIAGVFMADYPDTTGKTTYEDVFPGPLLIPFGANIPPAGSCGCSGGLVKPLASPVCALPPEKKKADLCLANPIVPGQGCKVQWETDYTFAGTSPLAFKRYYDSQSPYHVGNAARRSLGNRWRHHYDVLLNPAAATQLVLMLRDDGQILYFRPRPNSTTQWIGDADIVGQLEKTATGWTYRDSDDAIETYDTSGRRLTRTDRDGLSLSFSHDPASGALSRVEDPFGRRLTFTYDGQGLLSELTDPAGHKITYTYDAAGNLITVTYPDHSTRSYTYTSVPVAGQVEPALLTGLTDENGIPYAHWTYDSSALVASSEHAGGVDSHRLSYQKDGNGKITGATHTNPLNAVSQYSFQEILSANLTRSISHALLPGVTERFTYDANGNLGTHTDFNDRLDTYTYDLSRNLETRRVEASGQAEARTVSTRWHPTWRRPMQVAEAQRLTTWIHHGDRVASSVVTCTPNTSQPLGVVCQKSEQATPDADGSSGFAVTPNGLPRTWTFTYNTLGQLLSVDGPRTDVADLTTYTYYDAADPDPDKRGNLATVTNALGHLTRITTYDPHGNPLTVIDANGRVTTLSYDARQRLTSHSIDGEVTTYTYDPAGQPTRVTLPDGSSLAYTWDPAHRLTAISDTLGNQIVYTLDAMGHRIREDLRDPANQLTQTRQRLYDGLGRLTQDIGARGQITAYDYDANGHRTRITDPLDQRSTFAYDALDRLRQITDPASGQTRYQYDGRDHLTRVSDPRSLATSYSVDGLGNRLRQQSPDSGLTTSTHDAAGNEITRTDAKGQTSVFAWDALNRLTRISYADGSRTDYLWDQGENGIGRLTRIDDSRNDALVSRLENRYDAQGRLLSQTRSVGSVSHTTAWIWSAGRITGLTTPSGRTIAYSRDASGRISEVRLTDSAPAGDGQTRVIAADIRYHPFGGIKSYRDGAGQMHTRHQDQDGRIASYTLGAQNWLLSYDAAGRLSAQFDAADAAHSATYGYDGLDRLTSASLPNTAYGYTWDATGNRTSHTLGSTTRSYTIDPLSNRLQSVGSVPPRNYSHDANGSITGDGANSYVYDGKGRLTQTSTAAGVTRYDTNGLGERIRKRNADDTLYVYDPEGHLIAESAADGTIQREYLWLEDFPLAVMQ</sequence>
<organism evidence="6 7">
    <name type="scientific">Candidatus Accumulibacter aalborgensis</name>
    <dbReference type="NCBI Taxonomy" id="1860102"/>
    <lineage>
        <taxon>Bacteria</taxon>
        <taxon>Pseudomonadati</taxon>
        <taxon>Pseudomonadota</taxon>
        <taxon>Betaproteobacteria</taxon>
        <taxon>Candidatus Accumulibacter</taxon>
    </lineage>
</organism>
<dbReference type="InterPro" id="IPR031325">
    <property type="entry name" value="RHS_repeat"/>
</dbReference>
<dbReference type="PROSITE" id="PS51257">
    <property type="entry name" value="PROKAR_LIPOPROTEIN"/>
    <property type="match status" value="1"/>
</dbReference>
<feature type="compositionally biased region" description="Polar residues" evidence="2">
    <location>
        <begin position="879"/>
        <end position="893"/>
    </location>
</feature>
<protein>
    <recommendedName>
        <fullName evidence="8">YD repeat protein</fullName>
    </recommendedName>
</protein>
<feature type="domain" description="Teneurin-like YD-shell" evidence="5">
    <location>
        <begin position="1078"/>
        <end position="1213"/>
    </location>
</feature>
<dbReference type="Gene3D" id="2.180.10.10">
    <property type="entry name" value="RHS repeat-associated core"/>
    <property type="match status" value="3"/>
</dbReference>
<keyword evidence="3" id="KW-0732">Signal</keyword>
<dbReference type="Pfam" id="PF05593">
    <property type="entry name" value="RHS_repeat"/>
    <property type="match status" value="6"/>
</dbReference>
<evidence type="ECO:0000313" key="7">
    <source>
        <dbReference type="Proteomes" id="UP000199169"/>
    </source>
</evidence>
<keyword evidence="7" id="KW-1185">Reference proteome</keyword>
<feature type="domain" description="DUF6531" evidence="4">
    <location>
        <begin position="196"/>
        <end position="275"/>
    </location>
</feature>
<reference evidence="6 7" key="1">
    <citation type="submission" date="2016-06" db="EMBL/GenBank/DDBJ databases">
        <authorList>
            <person name="Kjaerup R.B."/>
            <person name="Dalgaard T.S."/>
            <person name="Juul-Madsen H.R."/>
        </authorList>
    </citation>
    <scope>NUCLEOTIDE SEQUENCE [LARGE SCALE GENOMIC DNA]</scope>
    <source>
        <strain evidence="6">3</strain>
    </source>
</reference>
<dbReference type="Pfam" id="PF25023">
    <property type="entry name" value="TEN_YD-shell"/>
    <property type="match status" value="1"/>
</dbReference>
<feature type="signal peptide" evidence="3">
    <location>
        <begin position="1"/>
        <end position="30"/>
    </location>
</feature>
<accession>A0A1A8XKC8</accession>
<proteinExistence type="predicted"/>
<gene>
    <name evidence="6" type="ORF">ACCAA_230003</name>
</gene>
<dbReference type="STRING" id="1860102.ACCAA_230003"/>
<dbReference type="Proteomes" id="UP000199169">
    <property type="component" value="Unassembled WGS sequence"/>
</dbReference>
<feature type="region of interest" description="Disordered" evidence="2">
    <location>
        <begin position="875"/>
        <end position="902"/>
    </location>
</feature>
<dbReference type="InterPro" id="IPR056823">
    <property type="entry name" value="TEN-like_YD-shell"/>
</dbReference>
<evidence type="ECO:0000259" key="5">
    <source>
        <dbReference type="Pfam" id="PF25023"/>
    </source>
</evidence>
<evidence type="ECO:0000256" key="3">
    <source>
        <dbReference type="SAM" id="SignalP"/>
    </source>
</evidence>
<dbReference type="NCBIfam" id="TIGR01643">
    <property type="entry name" value="YD_repeat_2x"/>
    <property type="match status" value="10"/>
</dbReference>